<accession>A0A914AFV6</accession>
<sequence>MQQLAATIREGWPDLKSQVSANLAPYWNFCEQLTLEEDLIFKNDKVIIPASLTKLMLTKVHQSHQGIEKTKRLARGIMFWPNMSAQITDMVSRCPICSANQHKNRKEPMVPHEFPLRPWQKVGSDLFEIGTEQYMVLVDYYSNFIEVNKLASTKSSAVITCCKQQFSQYGIPDELITDNGPQFTSAEFRQFTKDYGIKHTCVQRHHRCTPSPMAEQKKQFR</sequence>
<feature type="domain" description="Integrase catalytic" evidence="1">
    <location>
        <begin position="114"/>
        <end position="221"/>
    </location>
</feature>
<dbReference type="SUPFAM" id="SSF53098">
    <property type="entry name" value="Ribonuclease H-like"/>
    <property type="match status" value="1"/>
</dbReference>
<evidence type="ECO:0000313" key="3">
    <source>
        <dbReference type="Proteomes" id="UP000887568"/>
    </source>
</evidence>
<dbReference type="Gene3D" id="3.30.420.10">
    <property type="entry name" value="Ribonuclease H-like superfamily/Ribonuclease H"/>
    <property type="match status" value="1"/>
</dbReference>
<dbReference type="Pfam" id="PF17921">
    <property type="entry name" value="Integrase_H2C2"/>
    <property type="match status" value="1"/>
</dbReference>
<dbReference type="InterPro" id="IPR036397">
    <property type="entry name" value="RNaseH_sf"/>
</dbReference>
<dbReference type="GeneID" id="119733106"/>
<dbReference type="AlphaFoldDB" id="A0A914AFV6"/>
<dbReference type="InterPro" id="IPR001584">
    <property type="entry name" value="Integrase_cat-core"/>
</dbReference>
<protein>
    <recommendedName>
        <fullName evidence="1">Integrase catalytic domain-containing protein</fullName>
    </recommendedName>
</protein>
<dbReference type="Pfam" id="PF00665">
    <property type="entry name" value="rve"/>
    <property type="match status" value="1"/>
</dbReference>
<dbReference type="OrthoDB" id="444601at2759"/>
<dbReference type="InterPro" id="IPR012337">
    <property type="entry name" value="RNaseH-like_sf"/>
</dbReference>
<proteinExistence type="predicted"/>
<dbReference type="InterPro" id="IPR050951">
    <property type="entry name" value="Retrovirus_Pol_polyprotein"/>
</dbReference>
<evidence type="ECO:0000259" key="1">
    <source>
        <dbReference type="PROSITE" id="PS50994"/>
    </source>
</evidence>
<dbReference type="PANTHER" id="PTHR37984:SF7">
    <property type="entry name" value="INTEGRASE CATALYTIC DOMAIN-CONTAINING PROTEIN"/>
    <property type="match status" value="1"/>
</dbReference>
<organism evidence="2 3">
    <name type="scientific">Patiria miniata</name>
    <name type="common">Bat star</name>
    <name type="synonym">Asterina miniata</name>
    <dbReference type="NCBI Taxonomy" id="46514"/>
    <lineage>
        <taxon>Eukaryota</taxon>
        <taxon>Metazoa</taxon>
        <taxon>Echinodermata</taxon>
        <taxon>Eleutherozoa</taxon>
        <taxon>Asterozoa</taxon>
        <taxon>Asteroidea</taxon>
        <taxon>Valvatacea</taxon>
        <taxon>Valvatida</taxon>
        <taxon>Asterinidae</taxon>
        <taxon>Patiria</taxon>
    </lineage>
</organism>
<dbReference type="OMA" id="CATCQER"/>
<dbReference type="EnsemblMetazoa" id="XM_038206685.1">
    <property type="protein sequence ID" value="XP_038062613.1"/>
    <property type="gene ID" value="LOC119733106"/>
</dbReference>
<reference evidence="2" key="1">
    <citation type="submission" date="2022-11" db="UniProtKB">
        <authorList>
            <consortium name="EnsemblMetazoa"/>
        </authorList>
    </citation>
    <scope>IDENTIFICATION</scope>
</reference>
<dbReference type="RefSeq" id="XP_038062613.1">
    <property type="nucleotide sequence ID" value="XM_038206685.1"/>
</dbReference>
<dbReference type="FunFam" id="1.10.340.70:FF:000003">
    <property type="entry name" value="Protein CBG25708"/>
    <property type="match status" value="1"/>
</dbReference>
<evidence type="ECO:0000313" key="2">
    <source>
        <dbReference type="EnsemblMetazoa" id="XP_038062613.1"/>
    </source>
</evidence>
<keyword evidence="3" id="KW-1185">Reference proteome</keyword>
<dbReference type="Gene3D" id="1.10.340.70">
    <property type="match status" value="1"/>
</dbReference>
<dbReference type="GO" id="GO:0003676">
    <property type="term" value="F:nucleic acid binding"/>
    <property type="evidence" value="ECO:0007669"/>
    <property type="project" value="InterPro"/>
</dbReference>
<dbReference type="PANTHER" id="PTHR37984">
    <property type="entry name" value="PROTEIN CBG26694"/>
    <property type="match status" value="1"/>
</dbReference>
<dbReference type="Proteomes" id="UP000887568">
    <property type="component" value="Unplaced"/>
</dbReference>
<dbReference type="GO" id="GO:0015074">
    <property type="term" value="P:DNA integration"/>
    <property type="evidence" value="ECO:0007669"/>
    <property type="project" value="InterPro"/>
</dbReference>
<dbReference type="PROSITE" id="PS50994">
    <property type="entry name" value="INTEGRASE"/>
    <property type="match status" value="1"/>
</dbReference>
<name>A0A914AFV6_PATMI</name>
<dbReference type="InterPro" id="IPR041588">
    <property type="entry name" value="Integrase_H2C2"/>
</dbReference>